<feature type="transmembrane region" description="Helical" evidence="9">
    <location>
        <begin position="96"/>
        <end position="115"/>
    </location>
</feature>
<dbReference type="Proteomes" id="UP000319449">
    <property type="component" value="Unassembled WGS sequence"/>
</dbReference>
<evidence type="ECO:0000256" key="9">
    <source>
        <dbReference type="SAM" id="Phobius"/>
    </source>
</evidence>
<name>A0A562VIT8_9BACT</name>
<evidence type="ECO:0000256" key="3">
    <source>
        <dbReference type="ARBA" id="ARBA00022475"/>
    </source>
</evidence>
<dbReference type="Pfam" id="PF02653">
    <property type="entry name" value="BPD_transp_2"/>
    <property type="match status" value="1"/>
</dbReference>
<keyword evidence="2" id="KW-0813">Transport</keyword>
<dbReference type="CDD" id="cd06582">
    <property type="entry name" value="TM_PBP1_LivH_like"/>
    <property type="match status" value="1"/>
</dbReference>
<dbReference type="InterPro" id="IPR001851">
    <property type="entry name" value="ABC_transp_permease"/>
</dbReference>
<comment type="caution">
    <text evidence="10">The sequence shown here is derived from an EMBL/GenBank/DDBJ whole genome shotgun (WGS) entry which is preliminary data.</text>
</comment>
<feature type="transmembrane region" description="Helical" evidence="9">
    <location>
        <begin position="262"/>
        <end position="283"/>
    </location>
</feature>
<evidence type="ECO:0000256" key="8">
    <source>
        <dbReference type="ARBA" id="ARBA00037998"/>
    </source>
</evidence>
<gene>
    <name evidence="10" type="ORF">JN12_02909</name>
</gene>
<dbReference type="GO" id="GO:0022857">
    <property type="term" value="F:transmembrane transporter activity"/>
    <property type="evidence" value="ECO:0007669"/>
    <property type="project" value="InterPro"/>
</dbReference>
<dbReference type="RefSeq" id="WP_145024019.1">
    <property type="nucleotide sequence ID" value="NZ_VLLN01000019.1"/>
</dbReference>
<evidence type="ECO:0000256" key="4">
    <source>
        <dbReference type="ARBA" id="ARBA00022692"/>
    </source>
</evidence>
<evidence type="ECO:0000313" key="11">
    <source>
        <dbReference type="Proteomes" id="UP000319449"/>
    </source>
</evidence>
<dbReference type="GO" id="GO:0006865">
    <property type="term" value="P:amino acid transport"/>
    <property type="evidence" value="ECO:0007669"/>
    <property type="project" value="UniProtKB-KW"/>
</dbReference>
<reference evidence="10 11" key="1">
    <citation type="submission" date="2019-07" db="EMBL/GenBank/DDBJ databases">
        <title>Genomic Encyclopedia of Archaeal and Bacterial Type Strains, Phase II (KMG-II): from individual species to whole genera.</title>
        <authorList>
            <person name="Goeker M."/>
        </authorList>
    </citation>
    <scope>NUCLEOTIDE SEQUENCE [LARGE SCALE GENOMIC DNA]</scope>
    <source>
        <strain evidence="10 11">ATCC BAA-1139</strain>
    </source>
</reference>
<dbReference type="AlphaFoldDB" id="A0A562VIT8"/>
<feature type="transmembrane region" description="Helical" evidence="9">
    <location>
        <begin position="222"/>
        <end position="250"/>
    </location>
</feature>
<dbReference type="GO" id="GO:0005886">
    <property type="term" value="C:plasma membrane"/>
    <property type="evidence" value="ECO:0007669"/>
    <property type="project" value="UniProtKB-SubCell"/>
</dbReference>
<dbReference type="PANTHER" id="PTHR11795:SF442">
    <property type="entry name" value="ABC TRANSPORTER ATP-BINDING PROTEIN"/>
    <property type="match status" value="1"/>
</dbReference>
<dbReference type="PANTHER" id="PTHR11795">
    <property type="entry name" value="BRANCHED-CHAIN AMINO ACID TRANSPORT SYSTEM PERMEASE PROTEIN LIVH"/>
    <property type="match status" value="1"/>
</dbReference>
<organism evidence="10 11">
    <name type="scientific">Geobacter argillaceus</name>
    <dbReference type="NCBI Taxonomy" id="345631"/>
    <lineage>
        <taxon>Bacteria</taxon>
        <taxon>Pseudomonadati</taxon>
        <taxon>Thermodesulfobacteriota</taxon>
        <taxon>Desulfuromonadia</taxon>
        <taxon>Geobacterales</taxon>
        <taxon>Geobacteraceae</taxon>
        <taxon>Geobacter</taxon>
    </lineage>
</organism>
<keyword evidence="7 9" id="KW-0472">Membrane</keyword>
<dbReference type="OrthoDB" id="9807115at2"/>
<evidence type="ECO:0000313" key="10">
    <source>
        <dbReference type="EMBL" id="TWJ17790.1"/>
    </source>
</evidence>
<dbReference type="InterPro" id="IPR052157">
    <property type="entry name" value="BCAA_transport_permease"/>
</dbReference>
<accession>A0A562VIT8</accession>
<evidence type="ECO:0000256" key="5">
    <source>
        <dbReference type="ARBA" id="ARBA00022970"/>
    </source>
</evidence>
<dbReference type="EMBL" id="VLLN01000019">
    <property type="protein sequence ID" value="TWJ17790.1"/>
    <property type="molecule type" value="Genomic_DNA"/>
</dbReference>
<comment type="similarity">
    <text evidence="8">Belongs to the binding-protein-dependent transport system permease family. LivHM subfamily.</text>
</comment>
<feature type="transmembrane region" description="Helical" evidence="9">
    <location>
        <begin position="65"/>
        <end position="84"/>
    </location>
</feature>
<evidence type="ECO:0000256" key="2">
    <source>
        <dbReference type="ARBA" id="ARBA00022448"/>
    </source>
</evidence>
<evidence type="ECO:0000256" key="7">
    <source>
        <dbReference type="ARBA" id="ARBA00023136"/>
    </source>
</evidence>
<feature type="transmembrane region" description="Helical" evidence="9">
    <location>
        <begin position="12"/>
        <end position="34"/>
    </location>
</feature>
<protein>
    <submittedName>
        <fullName evidence="10">Amino acid/amide ABC transporter membrane protein 1, HAAT family (TC 3.A.1.4.-)</fullName>
    </submittedName>
</protein>
<keyword evidence="5" id="KW-0029">Amino-acid transport</keyword>
<evidence type="ECO:0000256" key="6">
    <source>
        <dbReference type="ARBA" id="ARBA00022989"/>
    </source>
</evidence>
<comment type="subcellular location">
    <subcellularLocation>
        <location evidence="1">Cell membrane</location>
        <topology evidence="1">Multi-pass membrane protein</topology>
    </subcellularLocation>
</comment>
<evidence type="ECO:0000256" key="1">
    <source>
        <dbReference type="ARBA" id="ARBA00004651"/>
    </source>
</evidence>
<keyword evidence="4 9" id="KW-0812">Transmembrane</keyword>
<sequence length="289" mass="30699">MLSLLGVLFDGLAYGALLFVISVGLSITLGLMGFNNLAHGAFAMAGGYLLVTLMSKAGIGFLPALPIVFCIVAVGSLVLERTLYRQLYKSTPLDQVLLSVGIIFVATAGTTFLWGPGQQPVVIPEWLSGQYSVLGLDLSRYRLFLMAIVAGITLALVFGLERTRFGARIRASVDNQRTAESMGIRVERVFQMTFALGSGLAGLGGALGVDVLGLDPNFAIKYLVYFLLVVVVGGPGSVFGTLLAALLLGVADIAGKYYVPQLGAFIIYAAMIFLLLLFPHGLLGRRKSK</sequence>
<proteinExistence type="inferred from homology"/>
<keyword evidence="6 9" id="KW-1133">Transmembrane helix</keyword>
<keyword evidence="11" id="KW-1185">Reference proteome</keyword>
<keyword evidence="3" id="KW-1003">Cell membrane</keyword>
<feature type="transmembrane region" description="Helical" evidence="9">
    <location>
        <begin position="141"/>
        <end position="160"/>
    </location>
</feature>